<protein>
    <submittedName>
        <fullName evidence="6">2OG-Fe(II) oxygenase superfamily protein</fullName>
        <ecNumber evidence="6">1.14.11.-</ecNumber>
    </submittedName>
</protein>
<dbReference type="PANTHER" id="PTHR12907">
    <property type="entry name" value="EGL NINE HOMOLOG-RELATED"/>
    <property type="match status" value="1"/>
</dbReference>
<dbReference type="GO" id="GO:0031543">
    <property type="term" value="F:peptidyl-proline dioxygenase activity"/>
    <property type="evidence" value="ECO:0007669"/>
    <property type="project" value="TreeGrafter"/>
</dbReference>
<keyword evidence="7" id="KW-1185">Reference proteome</keyword>
<reference evidence="6" key="1">
    <citation type="submission" date="2023-06" db="EMBL/GenBank/DDBJ databases">
        <title>Survivors Of The Sea: Transcriptome response of Skeletonema marinoi to long-term dormancy.</title>
        <authorList>
            <person name="Pinder M.I.M."/>
            <person name="Kourtchenko O."/>
            <person name="Robertson E.K."/>
            <person name="Larsson T."/>
            <person name="Maumus F."/>
            <person name="Osuna-Cruz C.M."/>
            <person name="Vancaester E."/>
            <person name="Stenow R."/>
            <person name="Vandepoele K."/>
            <person name="Ploug H."/>
            <person name="Bruchert V."/>
            <person name="Godhe A."/>
            <person name="Topel M."/>
        </authorList>
    </citation>
    <scope>NUCLEOTIDE SEQUENCE</scope>
    <source>
        <strain evidence="6">R05AC</strain>
    </source>
</reference>
<evidence type="ECO:0000256" key="1">
    <source>
        <dbReference type="ARBA" id="ARBA00001961"/>
    </source>
</evidence>
<dbReference type="AlphaFoldDB" id="A0AAD8YIT6"/>
<dbReference type="Pfam" id="PF13640">
    <property type="entry name" value="2OG-FeII_Oxy_3"/>
    <property type="match status" value="1"/>
</dbReference>
<dbReference type="PANTHER" id="PTHR12907:SF26">
    <property type="entry name" value="HIF PROLYL HYDROXYLASE, ISOFORM C"/>
    <property type="match status" value="1"/>
</dbReference>
<dbReference type="EC" id="1.14.11.-" evidence="6"/>
<evidence type="ECO:0000313" key="7">
    <source>
        <dbReference type="Proteomes" id="UP001224775"/>
    </source>
</evidence>
<name>A0AAD8YIT6_9STRA</name>
<keyword evidence="3" id="KW-0223">Dioxygenase</keyword>
<evidence type="ECO:0000256" key="3">
    <source>
        <dbReference type="ARBA" id="ARBA00022964"/>
    </source>
</evidence>
<proteinExistence type="predicted"/>
<organism evidence="6 7">
    <name type="scientific">Skeletonema marinoi</name>
    <dbReference type="NCBI Taxonomy" id="267567"/>
    <lineage>
        <taxon>Eukaryota</taxon>
        <taxon>Sar</taxon>
        <taxon>Stramenopiles</taxon>
        <taxon>Ochrophyta</taxon>
        <taxon>Bacillariophyta</taxon>
        <taxon>Coscinodiscophyceae</taxon>
        <taxon>Thalassiosirophycidae</taxon>
        <taxon>Thalassiosirales</taxon>
        <taxon>Skeletonemataceae</taxon>
        <taxon>Skeletonema</taxon>
        <taxon>Skeletonema marinoi-dohrnii complex</taxon>
    </lineage>
</organism>
<comment type="cofactor">
    <cofactor evidence="1">
        <name>L-ascorbate</name>
        <dbReference type="ChEBI" id="CHEBI:38290"/>
    </cofactor>
</comment>
<evidence type="ECO:0000256" key="4">
    <source>
        <dbReference type="ARBA" id="ARBA00023002"/>
    </source>
</evidence>
<dbReference type="InterPro" id="IPR006620">
    <property type="entry name" value="Pro_4_hyd_alph"/>
</dbReference>
<dbReference type="InterPro" id="IPR044862">
    <property type="entry name" value="Pro_4_hyd_alph_FE2OG_OXY"/>
</dbReference>
<gene>
    <name evidence="6" type="ORF">QTG54_001332</name>
</gene>
<keyword evidence="4 6" id="KW-0560">Oxidoreductase</keyword>
<comment type="caution">
    <text evidence="6">The sequence shown here is derived from an EMBL/GenBank/DDBJ whole genome shotgun (WGS) entry which is preliminary data.</text>
</comment>
<accession>A0AAD8YIT6</accession>
<sequence length="231" mass="25339">MRAEALSLMPQMVPSQSTRWDEETQSVIPYEKKGVLSMQIEGGTAGYAASPRLVEYIVSLTNNLSRKLNQVLPDAYHLATEEQTNKLAVCLGDGSYYDKHIDNLGGSSDAGDQRKLTALIYLQPPNSHDGQPPYPNEKVEDDPRGGYFRAYDVPEVGDVTCIAPSGDRLVVFWSDSLVHDVSPSFAPSEDDKRFALTTWLVADKKTGEIKGTDLEVSARHFDSGENSIGKG</sequence>
<dbReference type="Proteomes" id="UP001224775">
    <property type="component" value="Unassembled WGS sequence"/>
</dbReference>
<dbReference type="GO" id="GO:0031418">
    <property type="term" value="F:L-ascorbic acid binding"/>
    <property type="evidence" value="ECO:0007669"/>
    <property type="project" value="UniProtKB-KW"/>
</dbReference>
<feature type="domain" description="Prolyl 4-hydroxylase alpha subunit" evidence="5">
    <location>
        <begin position="10"/>
        <end position="201"/>
    </location>
</feature>
<evidence type="ECO:0000256" key="2">
    <source>
        <dbReference type="ARBA" id="ARBA00022896"/>
    </source>
</evidence>
<dbReference type="InterPro" id="IPR051559">
    <property type="entry name" value="HIF_prolyl_hydroxylases"/>
</dbReference>
<dbReference type="GO" id="GO:0008198">
    <property type="term" value="F:ferrous iron binding"/>
    <property type="evidence" value="ECO:0007669"/>
    <property type="project" value="TreeGrafter"/>
</dbReference>
<dbReference type="SMART" id="SM00702">
    <property type="entry name" value="P4Hc"/>
    <property type="match status" value="1"/>
</dbReference>
<dbReference type="EMBL" id="JATAAI010000002">
    <property type="protein sequence ID" value="KAK1747369.1"/>
    <property type="molecule type" value="Genomic_DNA"/>
</dbReference>
<keyword evidence="2" id="KW-0847">Vitamin C</keyword>
<evidence type="ECO:0000259" key="5">
    <source>
        <dbReference type="SMART" id="SM00702"/>
    </source>
</evidence>
<evidence type="ECO:0000313" key="6">
    <source>
        <dbReference type="EMBL" id="KAK1747369.1"/>
    </source>
</evidence>
<dbReference type="GO" id="GO:0071456">
    <property type="term" value="P:cellular response to hypoxia"/>
    <property type="evidence" value="ECO:0007669"/>
    <property type="project" value="TreeGrafter"/>
</dbReference>
<dbReference type="Gene3D" id="2.60.120.620">
    <property type="entry name" value="q2cbj1_9rhob like domain"/>
    <property type="match status" value="1"/>
</dbReference>